<proteinExistence type="predicted"/>
<dbReference type="OrthoDB" id="2403103at2759"/>
<evidence type="ECO:0000256" key="2">
    <source>
        <dbReference type="SAM" id="Phobius"/>
    </source>
</evidence>
<keyword evidence="2" id="KW-1133">Transmembrane helix</keyword>
<feature type="region of interest" description="Disordered" evidence="1">
    <location>
        <begin position="936"/>
        <end position="959"/>
    </location>
</feature>
<feature type="transmembrane region" description="Helical" evidence="2">
    <location>
        <begin position="12"/>
        <end position="35"/>
    </location>
</feature>
<feature type="transmembrane region" description="Helical" evidence="2">
    <location>
        <begin position="768"/>
        <end position="791"/>
    </location>
</feature>
<dbReference type="STRING" id="1348612.A0A397J707"/>
<organism evidence="3 4">
    <name type="scientific">Diversispora epigaea</name>
    <dbReference type="NCBI Taxonomy" id="1348612"/>
    <lineage>
        <taxon>Eukaryota</taxon>
        <taxon>Fungi</taxon>
        <taxon>Fungi incertae sedis</taxon>
        <taxon>Mucoromycota</taxon>
        <taxon>Glomeromycotina</taxon>
        <taxon>Glomeromycetes</taxon>
        <taxon>Diversisporales</taxon>
        <taxon>Diversisporaceae</taxon>
        <taxon>Diversispora</taxon>
    </lineage>
</organism>
<comment type="caution">
    <text evidence="3">The sequence shown here is derived from an EMBL/GenBank/DDBJ whole genome shotgun (WGS) entry which is preliminary data.</text>
</comment>
<reference evidence="3 4" key="1">
    <citation type="submission" date="2018-08" db="EMBL/GenBank/DDBJ databases">
        <title>Genome and evolution of the arbuscular mycorrhizal fungus Diversispora epigaea (formerly Glomus versiforme) and its bacterial endosymbionts.</title>
        <authorList>
            <person name="Sun X."/>
            <person name="Fei Z."/>
            <person name="Harrison M."/>
        </authorList>
    </citation>
    <scope>NUCLEOTIDE SEQUENCE [LARGE SCALE GENOMIC DNA]</scope>
    <source>
        <strain evidence="3 4">IT104</strain>
    </source>
</reference>
<dbReference type="AlphaFoldDB" id="A0A397J707"/>
<evidence type="ECO:0000256" key="1">
    <source>
        <dbReference type="SAM" id="MobiDB-lite"/>
    </source>
</evidence>
<dbReference type="Proteomes" id="UP000266861">
    <property type="component" value="Unassembled WGS sequence"/>
</dbReference>
<gene>
    <name evidence="3" type="ORF">Glove_85g129</name>
</gene>
<feature type="transmembrane region" description="Helical" evidence="2">
    <location>
        <begin position="739"/>
        <end position="756"/>
    </location>
</feature>
<name>A0A397J707_9GLOM</name>
<feature type="transmembrane region" description="Helical" evidence="2">
    <location>
        <begin position="880"/>
        <end position="902"/>
    </location>
</feature>
<keyword evidence="2" id="KW-0812">Transmembrane</keyword>
<dbReference type="EMBL" id="PQFF01000081">
    <property type="protein sequence ID" value="RHZ84119.1"/>
    <property type="molecule type" value="Genomic_DNA"/>
</dbReference>
<feature type="transmembrane region" description="Helical" evidence="2">
    <location>
        <begin position="803"/>
        <end position="828"/>
    </location>
</feature>
<evidence type="ECO:0000313" key="3">
    <source>
        <dbReference type="EMBL" id="RHZ84119.1"/>
    </source>
</evidence>
<keyword evidence="2" id="KW-0472">Membrane</keyword>
<feature type="transmembrane region" description="Helical" evidence="2">
    <location>
        <begin position="709"/>
        <end position="727"/>
    </location>
</feature>
<evidence type="ECO:0000313" key="4">
    <source>
        <dbReference type="Proteomes" id="UP000266861"/>
    </source>
</evidence>
<sequence>MYYFIIMIRSSLNLMALLIAWITIFSLTSSVFGIFTHNEANSFDTPPQIWQYGKYIDRTVVIRIINRNPDKPSNSTEWLRPVLSLRIIHPNGTVSEIDKELEIQEFNWQIFRIAGVNQDPISIFALQRGYLIFRYFKASDTNNFATYEEWGRIIDWNGNLYDEVNLGGAYIEAARWYPSAATIVPNVDPVKGFIRTARVNETYIEWQQYMIGDSFNLIKLQEGIIALPQNGTSVVFNAIPTVDEGYSIIIGNSTISTTFGSFFEFYATVYDLKIGYNDTQFSAPKLLYQFDLRDVTISNMFCGISSTGIGQVCILDFIRNNITTIGQDVTNHMKLDFLSSGSVRKITSLSNVPELLSNSTTRWQIESIPYGGYLFYGYFLVNNQTNTYGYYFNEIENNFMEWDFPEPSVLNNRRILIILPNNTLLVSQIESNNTWSFLTTDIPNYSGNLDHGYSNLLINSTYPFINANISYSIDMGIITITYYDPVELSNGNLWIYQIDKSVTQNVTRQFVNANNSEFCSIFEDGLTVAVKIIRSTFSYPNSQFYVKVDNNFVRSKAYGEPLMGINDNIWNFNTVPTMEGTYAGTVSGVMRLTIEGTEHYDNFTSTEKTDFFFDLITELSRILSIDSKRLSSNNKAQIDNNIKPNRQILISLKIQSFRNERSVKSIIDDLNDMIKYKSITSISLLPTTNYLDEEFGFVPIPNIWKNYKIIFSGVILIFGILMVLFLLAHKKERKGRNMAVLKLGLIIFDFVINALFVSNNGKVVEVLYIPSVVFLTIPTIGNTIWSFYIIFNENKSKTFLDWFAQHGMVALIFTVLSGADITALSILYSNLAGFEFFNAPFSTKGKNRIFWASCLNIFVKDIPQVIIQILYIHSVVIYDIISLFALISSCLNLLINIVGRLFQTINICRHRSLEAPATESNFTSDELMSHSIHVKDENGSKKNSLTKRSSKGSFQEVIS</sequence>
<protein>
    <submittedName>
        <fullName evidence="3">Uncharacterized protein</fullName>
    </submittedName>
</protein>
<accession>A0A397J707</accession>
<keyword evidence="4" id="KW-1185">Reference proteome</keyword>